<protein>
    <submittedName>
        <fullName evidence="1">Uncharacterized protein</fullName>
    </submittedName>
</protein>
<dbReference type="Gene3D" id="3.60.40.10">
    <property type="entry name" value="PPM-type phosphatase domain"/>
    <property type="match status" value="1"/>
</dbReference>
<organism evidence="1 2">
    <name type="scientific">Allostreptomyces psammosilenae</name>
    <dbReference type="NCBI Taxonomy" id="1892865"/>
    <lineage>
        <taxon>Bacteria</taxon>
        <taxon>Bacillati</taxon>
        <taxon>Actinomycetota</taxon>
        <taxon>Actinomycetes</taxon>
        <taxon>Kitasatosporales</taxon>
        <taxon>Streptomycetaceae</taxon>
        <taxon>Allostreptomyces</taxon>
    </lineage>
</organism>
<dbReference type="InterPro" id="IPR036457">
    <property type="entry name" value="PPM-type-like_dom_sf"/>
</dbReference>
<name>A0A853A097_9ACTN</name>
<reference evidence="1 2" key="1">
    <citation type="submission" date="2020-07" db="EMBL/GenBank/DDBJ databases">
        <title>Sequencing the genomes of 1000 actinobacteria strains.</title>
        <authorList>
            <person name="Klenk H.-P."/>
        </authorList>
    </citation>
    <scope>NUCLEOTIDE SEQUENCE [LARGE SCALE GENOMIC DNA]</scope>
    <source>
        <strain evidence="1 2">DSM 42178</strain>
    </source>
</reference>
<evidence type="ECO:0000313" key="1">
    <source>
        <dbReference type="EMBL" id="NYI06354.1"/>
    </source>
</evidence>
<dbReference type="Proteomes" id="UP000567795">
    <property type="component" value="Unassembled WGS sequence"/>
</dbReference>
<dbReference type="SUPFAM" id="SSF81606">
    <property type="entry name" value="PP2C-like"/>
    <property type="match status" value="1"/>
</dbReference>
<comment type="caution">
    <text evidence="1">The sequence shown here is derived from an EMBL/GenBank/DDBJ whole genome shotgun (WGS) entry which is preliminary data.</text>
</comment>
<accession>A0A853A097</accession>
<keyword evidence="2" id="KW-1185">Reference proteome</keyword>
<gene>
    <name evidence="1" type="ORF">FHU37_003297</name>
</gene>
<evidence type="ECO:0000313" key="2">
    <source>
        <dbReference type="Proteomes" id="UP000567795"/>
    </source>
</evidence>
<dbReference type="EMBL" id="JACBZD010000001">
    <property type="protein sequence ID" value="NYI06354.1"/>
    <property type="molecule type" value="Genomic_DNA"/>
</dbReference>
<dbReference type="RefSeq" id="WP_179814951.1">
    <property type="nucleotide sequence ID" value="NZ_JACBZD010000001.1"/>
</dbReference>
<proteinExistence type="predicted"/>
<dbReference type="AlphaFoldDB" id="A0A853A097"/>
<sequence>MRTDSATLPGRPDRPNEDFAAVGSRTVVVLDGVTPNPRTGTGCSHGVPWYARTLGTALLARLEESLQPAGGTEAEPLRPMADCLAEAIEATADLHRASCDLDHPATPSATVTAVRLAGGELHWLALADSSLLLQPAAPDGAPAPLPPPRVVTDDRVDRVVADVRERFRDAFGGTPPGPEREAAHAAYAAAVDALRNTEGGFWTAGSRPNAAAEALTGAVPLAELSAFALLTDGAGRWVELFRLGDWAAFAATLLRDGPVAVLEQVRAAEAADPWTRSRPRIKRHDDATIVLCRDWWASGGSANAT</sequence>